<gene>
    <name evidence="1" type="ORF">C900_04182</name>
</gene>
<dbReference type="eggNOG" id="COG0500">
    <property type="taxonomic scope" value="Bacteria"/>
</dbReference>
<keyword evidence="2" id="KW-1185">Reference proteome</keyword>
<sequence length="83" mass="9426">MVEVFKTNVTKRHHADLLLDEIHAICTDYQANFDLDDCDHILRVVCCEGPVKVSFVAALLQKHGFEAEVLCDEPVSFGTWYSK</sequence>
<comment type="caution">
    <text evidence="1">The sequence shown here is derived from an EMBL/GenBank/DDBJ whole genome shotgun (WGS) entry which is preliminary data.</text>
</comment>
<evidence type="ECO:0000313" key="1">
    <source>
        <dbReference type="EMBL" id="ELR73330.1"/>
    </source>
</evidence>
<reference evidence="1 2" key="1">
    <citation type="submission" date="2012-12" db="EMBL/GenBank/DDBJ databases">
        <title>Genome assembly of Fulvivirga imtechensis AK7.</title>
        <authorList>
            <person name="Nupur N."/>
            <person name="Khatri I."/>
            <person name="Kumar R."/>
            <person name="Subramanian S."/>
            <person name="Pinnaka A."/>
        </authorList>
    </citation>
    <scope>NUCLEOTIDE SEQUENCE [LARGE SCALE GENOMIC DNA]</scope>
    <source>
        <strain evidence="1 2">AK7</strain>
    </source>
</reference>
<organism evidence="1 2">
    <name type="scientific">Fulvivirga imtechensis AK7</name>
    <dbReference type="NCBI Taxonomy" id="1237149"/>
    <lineage>
        <taxon>Bacteria</taxon>
        <taxon>Pseudomonadati</taxon>
        <taxon>Bacteroidota</taxon>
        <taxon>Cytophagia</taxon>
        <taxon>Cytophagales</taxon>
        <taxon>Fulvivirgaceae</taxon>
        <taxon>Fulvivirga</taxon>
    </lineage>
</organism>
<dbReference type="AlphaFoldDB" id="L8JX22"/>
<dbReference type="EMBL" id="AMZN01000006">
    <property type="protein sequence ID" value="ELR73330.1"/>
    <property type="molecule type" value="Genomic_DNA"/>
</dbReference>
<name>L8JX22_9BACT</name>
<proteinExistence type="predicted"/>
<dbReference type="OrthoDB" id="1036397at2"/>
<dbReference type="Proteomes" id="UP000011135">
    <property type="component" value="Unassembled WGS sequence"/>
</dbReference>
<protein>
    <submittedName>
        <fullName evidence="1">Uncharacterized protein</fullName>
    </submittedName>
</protein>
<dbReference type="STRING" id="1237149.C900_04182"/>
<accession>L8JX22</accession>
<dbReference type="RefSeq" id="WP_009577911.1">
    <property type="nucleotide sequence ID" value="NZ_AMZN01000006.1"/>
</dbReference>
<evidence type="ECO:0000313" key="2">
    <source>
        <dbReference type="Proteomes" id="UP000011135"/>
    </source>
</evidence>